<evidence type="ECO:0000313" key="3">
    <source>
        <dbReference type="Proteomes" id="UP000785625"/>
    </source>
</evidence>
<dbReference type="RefSeq" id="WP_204785583.1">
    <property type="nucleotide sequence ID" value="NZ_CALVGD010000002.1"/>
</dbReference>
<gene>
    <name evidence="2" type="ORF">H5975_07900</name>
</gene>
<accession>A0ABS2GYR6</accession>
<feature type="region of interest" description="Disordered" evidence="1">
    <location>
        <begin position="36"/>
        <end position="57"/>
    </location>
</feature>
<comment type="caution">
    <text evidence="2">The sequence shown here is derived from an EMBL/GenBank/DDBJ whole genome shotgun (WGS) entry which is preliminary data.</text>
</comment>
<dbReference type="EMBL" id="JACJKU010000126">
    <property type="protein sequence ID" value="MBM6941367.1"/>
    <property type="molecule type" value="Genomic_DNA"/>
</dbReference>
<protein>
    <submittedName>
        <fullName evidence="2">Uncharacterized protein</fullName>
    </submittedName>
</protein>
<organism evidence="2 3">
    <name type="scientific">Limosilactobacillus coleohominis</name>
    <dbReference type="NCBI Taxonomy" id="181675"/>
    <lineage>
        <taxon>Bacteria</taxon>
        <taxon>Bacillati</taxon>
        <taxon>Bacillota</taxon>
        <taxon>Bacilli</taxon>
        <taxon>Lactobacillales</taxon>
        <taxon>Lactobacillaceae</taxon>
        <taxon>Limosilactobacillus</taxon>
    </lineage>
</organism>
<keyword evidence="3" id="KW-1185">Reference proteome</keyword>
<dbReference type="Proteomes" id="UP000785625">
    <property type="component" value="Unassembled WGS sequence"/>
</dbReference>
<evidence type="ECO:0000256" key="1">
    <source>
        <dbReference type="SAM" id="MobiDB-lite"/>
    </source>
</evidence>
<feature type="compositionally biased region" description="Polar residues" evidence="1">
    <location>
        <begin position="38"/>
        <end position="57"/>
    </location>
</feature>
<reference evidence="2 3" key="1">
    <citation type="journal article" date="2021" name="Sci. Rep.">
        <title>The distribution of antibiotic resistance genes in chicken gut microbiota commensals.</title>
        <authorList>
            <person name="Juricova H."/>
            <person name="Matiasovicova J."/>
            <person name="Kubasova T."/>
            <person name="Cejkova D."/>
            <person name="Rychlik I."/>
        </authorList>
    </citation>
    <scope>NUCLEOTIDE SEQUENCE [LARGE SCALE GENOMIC DNA]</scope>
    <source>
        <strain evidence="2 3">An574</strain>
    </source>
</reference>
<evidence type="ECO:0000313" key="2">
    <source>
        <dbReference type="EMBL" id="MBM6941367.1"/>
    </source>
</evidence>
<proteinExistence type="predicted"/>
<sequence>MNWKKMKKSIKANFFALLDIFAQESDFINGDRRKAIHQANQKKQSHQINHSRNVNLN</sequence>
<name>A0ABS2GYR6_9LACO</name>